<gene>
    <name evidence="2" type="ORF">ACFO1V_12885</name>
</gene>
<name>A0ABV9HBD0_9HYPH</name>
<reference evidence="3" key="1">
    <citation type="journal article" date="2019" name="Int. J. Syst. Evol. Microbiol.">
        <title>The Global Catalogue of Microorganisms (GCM) 10K type strain sequencing project: providing services to taxonomists for standard genome sequencing and annotation.</title>
        <authorList>
            <consortium name="The Broad Institute Genomics Platform"/>
            <consortium name="The Broad Institute Genome Sequencing Center for Infectious Disease"/>
            <person name="Wu L."/>
            <person name="Ma J."/>
        </authorList>
    </citation>
    <scope>NUCLEOTIDE SEQUENCE [LARGE SCALE GENOMIC DNA]</scope>
    <source>
        <strain evidence="3">CGMCC 1.15731</strain>
    </source>
</reference>
<evidence type="ECO:0000313" key="3">
    <source>
        <dbReference type="Proteomes" id="UP001596042"/>
    </source>
</evidence>
<dbReference type="InterPro" id="IPR037049">
    <property type="entry name" value="DUF1214_C_sf"/>
</dbReference>
<protein>
    <submittedName>
        <fullName evidence="2">DUF1214 domain-containing protein</fullName>
    </submittedName>
</protein>
<organism evidence="2 3">
    <name type="scientific">Daeguia caeni</name>
    <dbReference type="NCBI Taxonomy" id="439612"/>
    <lineage>
        <taxon>Bacteria</taxon>
        <taxon>Pseudomonadati</taxon>
        <taxon>Pseudomonadota</taxon>
        <taxon>Alphaproteobacteria</taxon>
        <taxon>Hyphomicrobiales</taxon>
        <taxon>Brucellaceae</taxon>
        <taxon>Daeguia</taxon>
    </lineage>
</organism>
<proteinExistence type="predicted"/>
<dbReference type="InterPro" id="IPR010621">
    <property type="entry name" value="DUF1214"/>
</dbReference>
<dbReference type="EMBL" id="JBHSEL010000121">
    <property type="protein sequence ID" value="MFC4626090.1"/>
    <property type="molecule type" value="Genomic_DNA"/>
</dbReference>
<comment type="caution">
    <text evidence="2">The sequence shown here is derived from an EMBL/GenBank/DDBJ whole genome shotgun (WGS) entry which is preliminary data.</text>
</comment>
<dbReference type="Gene3D" id="2.60.120.600">
    <property type="entry name" value="Domain of unknown function DUF1214, C-terminal domain"/>
    <property type="match status" value="1"/>
</dbReference>
<keyword evidence="3" id="KW-1185">Reference proteome</keyword>
<feature type="domain" description="DUF1214" evidence="1">
    <location>
        <begin position="73"/>
        <end position="172"/>
    </location>
</feature>
<accession>A0ABV9HBD0</accession>
<evidence type="ECO:0000313" key="2">
    <source>
        <dbReference type="EMBL" id="MFC4626090.1"/>
    </source>
</evidence>
<dbReference type="Proteomes" id="UP001596042">
    <property type="component" value="Unassembled WGS sequence"/>
</dbReference>
<evidence type="ECO:0000259" key="1">
    <source>
        <dbReference type="Pfam" id="PF06742"/>
    </source>
</evidence>
<dbReference type="PIRSF" id="PIRSF009471">
    <property type="entry name" value="UCP009471"/>
    <property type="match status" value="1"/>
</dbReference>
<dbReference type="RefSeq" id="WP_374832771.1">
    <property type="nucleotide sequence ID" value="NZ_JBHEEZ010000018.1"/>
</dbReference>
<dbReference type="InterPro" id="IPR012038">
    <property type="entry name" value="UCP009471"/>
</dbReference>
<sequence>MVKSILHVTVLLLIALGGGIWSANAVLNRFDGFGELRVGAWRAYPLAGTEEADPYAKARAAQKAILPPGAAEGLIFQARTDDNGRPLRRNCRYRLSGFTPSARFWTLYAASPDLSPIIPRQGLPIALHSRDVLYEQDGSIMVDIGADARSGNWLPLEGQGDLVLVLTLYDTPAASSAGLVELVMPKVEPAPFQHDRMCHG</sequence>
<dbReference type="SUPFAM" id="SSF160935">
    <property type="entry name" value="VPA0735-like"/>
    <property type="match status" value="1"/>
</dbReference>
<dbReference type="Pfam" id="PF06742">
    <property type="entry name" value="DUF1214"/>
    <property type="match status" value="1"/>
</dbReference>